<dbReference type="GeneID" id="63831668"/>
<evidence type="ECO:0000259" key="3">
    <source>
        <dbReference type="PROSITE" id="PS51767"/>
    </source>
</evidence>
<dbReference type="InterPro" id="IPR001461">
    <property type="entry name" value="Aspartic_peptidase_A1"/>
</dbReference>
<comment type="similarity">
    <text evidence="1">Belongs to the peptidase A1 family.</text>
</comment>
<keyword evidence="5" id="KW-1185">Reference proteome</keyword>
<feature type="signal peptide" evidence="2">
    <location>
        <begin position="1"/>
        <end position="18"/>
    </location>
</feature>
<feature type="non-terminal residue" evidence="4">
    <location>
        <position position="206"/>
    </location>
</feature>
<gene>
    <name evidence="4" type="ORF">LAESUDRAFT_814926</name>
</gene>
<dbReference type="SUPFAM" id="SSF50630">
    <property type="entry name" value="Acid proteases"/>
    <property type="match status" value="1"/>
</dbReference>
<keyword evidence="2" id="KW-0732">Signal</keyword>
<keyword evidence="4" id="KW-0645">Protease</keyword>
<dbReference type="Proteomes" id="UP000076871">
    <property type="component" value="Unassembled WGS sequence"/>
</dbReference>
<keyword evidence="4" id="KW-0378">Hydrolase</keyword>
<dbReference type="OrthoDB" id="771136at2759"/>
<dbReference type="PROSITE" id="PS51767">
    <property type="entry name" value="PEPTIDASE_A1"/>
    <property type="match status" value="1"/>
</dbReference>
<name>A0A165CMN6_9APHY</name>
<dbReference type="Pfam" id="PF00026">
    <property type="entry name" value="Asp"/>
    <property type="match status" value="1"/>
</dbReference>
<dbReference type="Gene3D" id="2.40.70.10">
    <property type="entry name" value="Acid Proteases"/>
    <property type="match status" value="1"/>
</dbReference>
<dbReference type="InParanoid" id="A0A165CMN6"/>
<dbReference type="PANTHER" id="PTHR47966">
    <property type="entry name" value="BETA-SITE APP-CLEAVING ENZYME, ISOFORM A-RELATED"/>
    <property type="match status" value="1"/>
</dbReference>
<accession>A0A165CMN6</accession>
<reference evidence="4 5" key="1">
    <citation type="journal article" date="2016" name="Mol. Biol. Evol.">
        <title>Comparative Genomics of Early-Diverging Mushroom-Forming Fungi Provides Insights into the Origins of Lignocellulose Decay Capabilities.</title>
        <authorList>
            <person name="Nagy L.G."/>
            <person name="Riley R."/>
            <person name="Tritt A."/>
            <person name="Adam C."/>
            <person name="Daum C."/>
            <person name="Floudas D."/>
            <person name="Sun H."/>
            <person name="Yadav J.S."/>
            <person name="Pangilinan J."/>
            <person name="Larsson K.H."/>
            <person name="Matsuura K."/>
            <person name="Barry K."/>
            <person name="Labutti K."/>
            <person name="Kuo R."/>
            <person name="Ohm R.A."/>
            <person name="Bhattacharya S.S."/>
            <person name="Shirouzu T."/>
            <person name="Yoshinaga Y."/>
            <person name="Martin F.M."/>
            <person name="Grigoriev I.V."/>
            <person name="Hibbett D.S."/>
        </authorList>
    </citation>
    <scope>NUCLEOTIDE SEQUENCE [LARGE SCALE GENOMIC DNA]</scope>
    <source>
        <strain evidence="4 5">93-53</strain>
    </source>
</reference>
<dbReference type="AlphaFoldDB" id="A0A165CMN6"/>
<evidence type="ECO:0000256" key="2">
    <source>
        <dbReference type="SAM" id="SignalP"/>
    </source>
</evidence>
<dbReference type="PANTHER" id="PTHR47966:SF57">
    <property type="entry name" value="PEPTIDASE A1 DOMAIN-CONTAINING PROTEIN"/>
    <property type="match status" value="1"/>
</dbReference>
<feature type="chain" id="PRO_5007856080" evidence="2">
    <location>
        <begin position="19"/>
        <end position="206"/>
    </location>
</feature>
<protein>
    <submittedName>
        <fullName evidence="4">Acid protease</fullName>
    </submittedName>
</protein>
<sequence length="206" mass="22078">MNALFLIVIGSLCGLANALTIPLSAREPHFDARSRHLPMRLVGMQSISQTSNDDVINFYDTVYATNMTIGGQDLLIQLDTGSSDLWVSLPSGQFEFTNVTDITAQETYGIGAVTGTIVFANASLGDHFVYNQAFINATNATDFGTIFGDNVRGILGLSFDAGSTVDVDVVEAFGANSTAGVSFLVNLFLQNPNMSHFFTTQLGRTD</sequence>
<dbReference type="GO" id="GO:0006508">
    <property type="term" value="P:proteolysis"/>
    <property type="evidence" value="ECO:0007669"/>
    <property type="project" value="UniProtKB-KW"/>
</dbReference>
<proteinExistence type="inferred from homology"/>
<evidence type="ECO:0000256" key="1">
    <source>
        <dbReference type="ARBA" id="ARBA00007447"/>
    </source>
</evidence>
<dbReference type="InterPro" id="IPR033121">
    <property type="entry name" value="PEPTIDASE_A1"/>
</dbReference>
<dbReference type="GO" id="GO:0004190">
    <property type="term" value="F:aspartic-type endopeptidase activity"/>
    <property type="evidence" value="ECO:0007669"/>
    <property type="project" value="InterPro"/>
</dbReference>
<dbReference type="EMBL" id="KV427647">
    <property type="protein sequence ID" value="KZT03089.1"/>
    <property type="molecule type" value="Genomic_DNA"/>
</dbReference>
<organism evidence="4 5">
    <name type="scientific">Laetiporus sulphureus 93-53</name>
    <dbReference type="NCBI Taxonomy" id="1314785"/>
    <lineage>
        <taxon>Eukaryota</taxon>
        <taxon>Fungi</taxon>
        <taxon>Dikarya</taxon>
        <taxon>Basidiomycota</taxon>
        <taxon>Agaricomycotina</taxon>
        <taxon>Agaricomycetes</taxon>
        <taxon>Polyporales</taxon>
        <taxon>Laetiporus</taxon>
    </lineage>
</organism>
<dbReference type="RefSeq" id="XP_040760829.1">
    <property type="nucleotide sequence ID" value="XM_040914641.1"/>
</dbReference>
<feature type="domain" description="Peptidase A1" evidence="3">
    <location>
        <begin position="63"/>
        <end position="206"/>
    </location>
</feature>
<dbReference type="InterPro" id="IPR021109">
    <property type="entry name" value="Peptidase_aspartic_dom_sf"/>
</dbReference>
<evidence type="ECO:0000313" key="5">
    <source>
        <dbReference type="Proteomes" id="UP000076871"/>
    </source>
</evidence>
<dbReference type="STRING" id="1314785.A0A165CMN6"/>
<evidence type="ECO:0000313" key="4">
    <source>
        <dbReference type="EMBL" id="KZT03089.1"/>
    </source>
</evidence>